<dbReference type="CDD" id="cd02008">
    <property type="entry name" value="TPP_IOR_alpha"/>
    <property type="match status" value="1"/>
</dbReference>
<accession>A0ABS2NRQ7</accession>
<feature type="domain" description="4Fe-4S ferredoxin-type" evidence="6">
    <location>
        <begin position="534"/>
        <end position="565"/>
    </location>
</feature>
<dbReference type="InterPro" id="IPR017721">
    <property type="entry name" value="IorA"/>
</dbReference>
<keyword evidence="5" id="KW-0249">Electron transport</keyword>
<dbReference type="PANTHER" id="PTHR43710:SF7">
    <property type="entry name" value="INDOLEPYRUVATE OXIDOREDUCTASE SUBUNIT IORA"/>
    <property type="match status" value="1"/>
</dbReference>
<keyword evidence="1 5" id="KW-0479">Metal-binding</keyword>
<dbReference type="SUPFAM" id="SSF54862">
    <property type="entry name" value="4Fe-4S ferredoxins"/>
    <property type="match status" value="1"/>
</dbReference>
<dbReference type="PROSITE" id="PS00198">
    <property type="entry name" value="4FE4S_FER_1"/>
    <property type="match status" value="1"/>
</dbReference>
<comment type="catalytic activity">
    <reaction evidence="5">
        <text>indole-3-pyruvate + 2 oxidized [2Fe-2S]-[ferredoxin] + CoA = (indol-3-yl)acetyl-CoA + 2 reduced [2Fe-2S]-[ferredoxin] + CO2 + H(+)</text>
        <dbReference type="Rhea" id="RHEA:12645"/>
        <dbReference type="Rhea" id="RHEA-COMP:10000"/>
        <dbReference type="Rhea" id="RHEA-COMP:10001"/>
        <dbReference type="ChEBI" id="CHEBI:15378"/>
        <dbReference type="ChEBI" id="CHEBI:16526"/>
        <dbReference type="ChEBI" id="CHEBI:17640"/>
        <dbReference type="ChEBI" id="CHEBI:33737"/>
        <dbReference type="ChEBI" id="CHEBI:33738"/>
        <dbReference type="ChEBI" id="CHEBI:57271"/>
        <dbReference type="ChEBI" id="CHEBI:57287"/>
        <dbReference type="EC" id="1.2.7.8"/>
    </reaction>
</comment>
<dbReference type="InterPro" id="IPR017900">
    <property type="entry name" value="4Fe4S_Fe_S_CS"/>
</dbReference>
<dbReference type="Pfam" id="PF01855">
    <property type="entry name" value="POR_N"/>
    <property type="match status" value="1"/>
</dbReference>
<protein>
    <recommendedName>
        <fullName evidence="5">Indolepyruvate oxidoreductase subunit IorA</fullName>
        <shortName evidence="5">IOR</shortName>
        <ecNumber evidence="5">1.2.7.8</ecNumber>
    </recommendedName>
    <alternativeName>
        <fullName evidence="5">Indolepyruvate ferredoxin oxidoreductase subunit alpha</fullName>
    </alternativeName>
</protein>
<evidence type="ECO:0000256" key="3">
    <source>
        <dbReference type="ARBA" id="ARBA00023004"/>
    </source>
</evidence>
<dbReference type="PROSITE" id="PS51379">
    <property type="entry name" value="4FE4S_FER_2"/>
    <property type="match status" value="2"/>
</dbReference>
<sequence>MKEQEKKVLTGNEAIAQGFYEAGGTVAASYPGSPTVEVIEKLKEYYEDVYSEFSTNEKVALEVAIGGSFYGTRSMAVMKHVGMNIASDPLMTFTQTPINGGFLLVSGDDPGLASSQNEQDNRLFGKFANMAIVDPSDSQESKDYTKKALQISEDFKIPMLLRITSRLCHSRSPVTIEERVDVPSKGMKKDKEKYNMIPPGSRKAQFFMKDRLEKLETFAYDTDLNRLEEKEDSDTLIITSGIAYQNLKEIDPNVSIWKLGLIYPISAKKAKEITSKYKNVIVIEEMMPFIENELKLMGIACEGKKYFPFTGELDIQNIETGLYEAGILKEKKEYVKHFVETVPRAPLFCTGCPHRPIFDMLKKLRVKITIGDIGCYSLACLFPFENTDTIISMGACVGITKGMKKAMTQKGEGEPIVAVIGDGTFFHSGMTGFVNLLHKKESGENMTFIVLDNRTTAMTGGQPNASSGLYNERDDMKVGIKTLIESMGFDRVKEINQYDYKAATKLVKEEIAYDGLSVIVANGPCALKYNMEEPHFYVDPHVCISCRACIRTNCPPLRMIQYEGIEKLKSSIDEEMCVGCSICAQVCPVNAIKSSANIDREDEKIDH</sequence>
<dbReference type="InterPro" id="IPR002880">
    <property type="entry name" value="Pyrv_Fd/Flavodoxin_OxRdtase_N"/>
</dbReference>
<evidence type="ECO:0000256" key="4">
    <source>
        <dbReference type="ARBA" id="ARBA00023014"/>
    </source>
</evidence>
<keyword evidence="5" id="KW-0813">Transport</keyword>
<comment type="cofactor">
    <cofactor evidence="5">
        <name>[4Fe-4S] cluster</name>
        <dbReference type="ChEBI" id="CHEBI:49883"/>
    </cofactor>
    <text evidence="5">Binds 2 [4Fe-4S] clusters. In this family the first cluster has a non-standard and varying [4Fe-4S] binding motif CX(2)CX(2)CX(4-5)CP.</text>
</comment>
<evidence type="ECO:0000256" key="2">
    <source>
        <dbReference type="ARBA" id="ARBA00023002"/>
    </source>
</evidence>
<evidence type="ECO:0000313" key="8">
    <source>
        <dbReference type="Proteomes" id="UP001314796"/>
    </source>
</evidence>
<keyword evidence="5" id="KW-0004">4Fe-4S</keyword>
<evidence type="ECO:0000259" key="6">
    <source>
        <dbReference type="PROSITE" id="PS51379"/>
    </source>
</evidence>
<comment type="caution">
    <text evidence="7">The sequence shown here is derived from an EMBL/GenBank/DDBJ whole genome shotgun (WGS) entry which is preliminary data.</text>
</comment>
<comment type="function">
    <text evidence="5">Catalyzes the ferredoxin-dependent oxidative decarboxylation of arylpyruvates.</text>
</comment>
<gene>
    <name evidence="7" type="ORF">JOC73_002086</name>
</gene>
<evidence type="ECO:0000313" key="7">
    <source>
        <dbReference type="EMBL" id="MBM7615516.1"/>
    </source>
</evidence>
<dbReference type="InterPro" id="IPR029061">
    <property type="entry name" value="THDP-binding"/>
</dbReference>
<reference evidence="7 8" key="1">
    <citation type="submission" date="2021-01" db="EMBL/GenBank/DDBJ databases">
        <title>Genomic Encyclopedia of Type Strains, Phase IV (KMG-IV): sequencing the most valuable type-strain genomes for metagenomic binning, comparative biology and taxonomic classification.</title>
        <authorList>
            <person name="Goeker M."/>
        </authorList>
    </citation>
    <scope>NUCLEOTIDE SEQUENCE [LARGE SCALE GENOMIC DNA]</scope>
    <source>
        <strain evidence="7 8">DSM 25890</strain>
    </source>
</reference>
<dbReference type="InterPro" id="IPR011766">
    <property type="entry name" value="TPP_enzyme_TPP-bd"/>
</dbReference>
<dbReference type="SUPFAM" id="SSF52518">
    <property type="entry name" value="Thiamin diphosphate-binding fold (THDP-binding)"/>
    <property type="match status" value="2"/>
</dbReference>
<dbReference type="RefSeq" id="WP_204402828.1">
    <property type="nucleotide sequence ID" value="NZ_JAFBEE010000013.1"/>
</dbReference>
<dbReference type="Proteomes" id="UP001314796">
    <property type="component" value="Unassembled WGS sequence"/>
</dbReference>
<evidence type="ECO:0000256" key="5">
    <source>
        <dbReference type="PIRNR" id="PIRNR006439"/>
    </source>
</evidence>
<dbReference type="InterPro" id="IPR017896">
    <property type="entry name" value="4Fe4S_Fe-S-bd"/>
</dbReference>
<dbReference type="PIRSF" id="PIRSF006439">
    <property type="entry name" value="Indolepyruvate_ferr_oxidored"/>
    <property type="match status" value="1"/>
</dbReference>
<dbReference type="Pfam" id="PF02775">
    <property type="entry name" value="TPP_enzyme_C"/>
    <property type="match status" value="1"/>
</dbReference>
<dbReference type="InterPro" id="IPR045025">
    <property type="entry name" value="HACL1-like"/>
</dbReference>
<dbReference type="Gene3D" id="3.40.50.970">
    <property type="match status" value="2"/>
</dbReference>
<dbReference type="GO" id="GO:0043805">
    <property type="term" value="F:indolepyruvate ferredoxin oxidoreductase activity"/>
    <property type="evidence" value="ECO:0007669"/>
    <property type="project" value="UniProtKB-EC"/>
</dbReference>
<evidence type="ECO:0000256" key="1">
    <source>
        <dbReference type="ARBA" id="ARBA00022723"/>
    </source>
</evidence>
<feature type="domain" description="4Fe-4S ferredoxin-type" evidence="6">
    <location>
        <begin position="568"/>
        <end position="597"/>
    </location>
</feature>
<dbReference type="PANTHER" id="PTHR43710">
    <property type="entry name" value="2-HYDROXYACYL-COA LYASE"/>
    <property type="match status" value="1"/>
</dbReference>
<keyword evidence="3 5" id="KW-0408">Iron</keyword>
<organism evidence="7 8">
    <name type="scientific">Alkaliphilus hydrothermalis</name>
    <dbReference type="NCBI Taxonomy" id="1482730"/>
    <lineage>
        <taxon>Bacteria</taxon>
        <taxon>Bacillati</taxon>
        <taxon>Bacillota</taxon>
        <taxon>Clostridia</taxon>
        <taxon>Peptostreptococcales</taxon>
        <taxon>Natronincolaceae</taxon>
        <taxon>Alkaliphilus</taxon>
    </lineage>
</organism>
<proteinExistence type="predicted"/>
<dbReference type="CDD" id="cd07034">
    <property type="entry name" value="TPP_PYR_PFOR_IOR-alpha_like"/>
    <property type="match status" value="1"/>
</dbReference>
<name>A0ABS2NRQ7_9FIRM</name>
<dbReference type="EMBL" id="JAFBEE010000013">
    <property type="protein sequence ID" value="MBM7615516.1"/>
    <property type="molecule type" value="Genomic_DNA"/>
</dbReference>
<keyword evidence="2 5" id="KW-0560">Oxidoreductase</keyword>
<dbReference type="Gene3D" id="3.30.70.20">
    <property type="match status" value="1"/>
</dbReference>
<keyword evidence="4 5" id="KW-0411">Iron-sulfur</keyword>
<dbReference type="Pfam" id="PF00037">
    <property type="entry name" value="Fer4"/>
    <property type="match status" value="1"/>
</dbReference>
<keyword evidence="8" id="KW-1185">Reference proteome</keyword>
<dbReference type="EC" id="1.2.7.8" evidence="5"/>